<dbReference type="AlphaFoldDB" id="A0AAV0CG99"/>
<dbReference type="PANTHER" id="PTHR34661">
    <property type="entry name" value="INCREASED DNA METHYLATION 3"/>
    <property type="match status" value="1"/>
</dbReference>
<dbReference type="CDD" id="cd06464">
    <property type="entry name" value="ACD_sHsps-like"/>
    <property type="match status" value="1"/>
</dbReference>
<sequence length="385" mass="42227">MASYSTFFHPHSDMDDASGSFAQTEDQFYILYLIIGTYFGPDLKEEKAKKSALRRMFEACPPYTSNQLAGTCIRTSEVERLYYYILREADQSVILPLPLFYQFFHGIHLTPIQGFAASYPKFSELFPPGLHHLVRAYNGYHVIENIVFVNDPDVSYITPKCLERYKKLTGLQNFLLDGGLSGPEVLPLPAHNGSLTGTPYDSNGQFARNSLDGHLNGPSPLTCPSNGLSPSKTTSVEAMLVLPMHPSAEALSDIVAANKRGYAITGSAASGKIGPVLGLLDIGDCEDAYLFRISLPGVTRDEREFSCEVENDGTVIIKGVTTGGEKTVHRYSQMFEMQTQNLCPSGYFSLSFKLPGPVNPQKFSGTFGTDAILEGIVMKVGQNKV</sequence>
<feature type="domain" description="SHSP" evidence="2">
    <location>
        <begin position="267"/>
        <end position="385"/>
    </location>
</feature>
<dbReference type="PANTHER" id="PTHR34661:SF3">
    <property type="entry name" value="INCREASED DNA METHYLATION 2"/>
    <property type="match status" value="1"/>
</dbReference>
<dbReference type="EMBL" id="CAMAPF010000021">
    <property type="protein sequence ID" value="CAH9072084.1"/>
    <property type="molecule type" value="Genomic_DNA"/>
</dbReference>
<protein>
    <recommendedName>
        <fullName evidence="2">SHSP domain-containing protein</fullName>
    </recommendedName>
</protein>
<accession>A0AAV0CG99</accession>
<dbReference type="Proteomes" id="UP001152523">
    <property type="component" value="Unassembled WGS sequence"/>
</dbReference>
<comment type="similarity">
    <text evidence="1">Belongs to the small heat shock protein (HSP20) family.</text>
</comment>
<dbReference type="InterPro" id="IPR008978">
    <property type="entry name" value="HSP20-like_chaperone"/>
</dbReference>
<gene>
    <name evidence="3" type="ORF">CEPIT_LOCUS4192</name>
</gene>
<dbReference type="PROSITE" id="PS01031">
    <property type="entry name" value="SHSP"/>
    <property type="match status" value="1"/>
</dbReference>
<keyword evidence="4" id="KW-1185">Reference proteome</keyword>
<dbReference type="Gene3D" id="2.60.40.790">
    <property type="match status" value="1"/>
</dbReference>
<reference evidence="3" key="1">
    <citation type="submission" date="2022-07" db="EMBL/GenBank/DDBJ databases">
        <authorList>
            <person name="Macas J."/>
            <person name="Novak P."/>
            <person name="Neumann P."/>
        </authorList>
    </citation>
    <scope>NUCLEOTIDE SEQUENCE</scope>
</reference>
<comment type="caution">
    <text evidence="3">The sequence shown here is derived from an EMBL/GenBank/DDBJ whole genome shotgun (WGS) entry which is preliminary data.</text>
</comment>
<evidence type="ECO:0000259" key="2">
    <source>
        <dbReference type="PROSITE" id="PS01031"/>
    </source>
</evidence>
<dbReference type="FunFam" id="2.60.40.790:FF:000049">
    <property type="entry name" value="Increased DNA methylation 3"/>
    <property type="match status" value="1"/>
</dbReference>
<dbReference type="InterPro" id="IPR002068">
    <property type="entry name" value="A-crystallin/Hsp20_dom"/>
</dbReference>
<evidence type="ECO:0000313" key="3">
    <source>
        <dbReference type="EMBL" id="CAH9072084.1"/>
    </source>
</evidence>
<evidence type="ECO:0000313" key="4">
    <source>
        <dbReference type="Proteomes" id="UP001152523"/>
    </source>
</evidence>
<evidence type="ECO:0000256" key="1">
    <source>
        <dbReference type="PROSITE-ProRule" id="PRU00285"/>
    </source>
</evidence>
<dbReference type="SUPFAM" id="SSF49764">
    <property type="entry name" value="HSP20-like chaperones"/>
    <property type="match status" value="1"/>
</dbReference>
<dbReference type="GO" id="GO:0005634">
    <property type="term" value="C:nucleus"/>
    <property type="evidence" value="ECO:0007669"/>
    <property type="project" value="TreeGrafter"/>
</dbReference>
<name>A0AAV0CG99_9ASTE</name>
<proteinExistence type="inferred from homology"/>
<organism evidence="3 4">
    <name type="scientific">Cuscuta epithymum</name>
    <dbReference type="NCBI Taxonomy" id="186058"/>
    <lineage>
        <taxon>Eukaryota</taxon>
        <taxon>Viridiplantae</taxon>
        <taxon>Streptophyta</taxon>
        <taxon>Embryophyta</taxon>
        <taxon>Tracheophyta</taxon>
        <taxon>Spermatophyta</taxon>
        <taxon>Magnoliopsida</taxon>
        <taxon>eudicotyledons</taxon>
        <taxon>Gunneridae</taxon>
        <taxon>Pentapetalae</taxon>
        <taxon>asterids</taxon>
        <taxon>lamiids</taxon>
        <taxon>Solanales</taxon>
        <taxon>Convolvulaceae</taxon>
        <taxon>Cuscuteae</taxon>
        <taxon>Cuscuta</taxon>
        <taxon>Cuscuta subgen. Cuscuta</taxon>
    </lineage>
</organism>
<dbReference type="InterPro" id="IPR039321">
    <property type="entry name" value="IDM2/3-like"/>
</dbReference>